<evidence type="ECO:0000256" key="10">
    <source>
        <dbReference type="PROSITE-ProRule" id="PRU01373"/>
    </source>
</evidence>
<evidence type="ECO:0000256" key="9">
    <source>
        <dbReference type="ARBA" id="ARBA00023316"/>
    </source>
</evidence>
<dbReference type="Pfam" id="PF18884">
    <property type="entry name" value="TSP3_bac"/>
    <property type="match status" value="3"/>
</dbReference>
<keyword evidence="6" id="KW-0106">Calcium</keyword>
<comment type="caution">
    <text evidence="14">The sequence shown here is derived from an EMBL/GenBank/DDBJ whole genome shotgun (WGS) entry which is preliminary data.</text>
</comment>
<dbReference type="SUPFAM" id="SSF103647">
    <property type="entry name" value="TSP type-3 repeat"/>
    <property type="match status" value="1"/>
</dbReference>
<dbReference type="EMBL" id="LCRN01000015">
    <property type="protein sequence ID" value="KKW36686.1"/>
    <property type="molecule type" value="Genomic_DNA"/>
</dbReference>
<evidence type="ECO:0000256" key="7">
    <source>
        <dbReference type="ARBA" id="ARBA00022960"/>
    </source>
</evidence>
<evidence type="ECO:0000256" key="1">
    <source>
        <dbReference type="ARBA" id="ARBA00004613"/>
    </source>
</evidence>
<gene>
    <name evidence="14" type="ORF">UY82_C0015G0015</name>
</gene>
<dbReference type="PROSITE" id="PS52029">
    <property type="entry name" value="LD_TPASE"/>
    <property type="match status" value="1"/>
</dbReference>
<evidence type="ECO:0000256" key="12">
    <source>
        <dbReference type="SAM" id="SignalP"/>
    </source>
</evidence>
<accession>A0A0G1Y0F5</accession>
<dbReference type="CDD" id="cd16913">
    <property type="entry name" value="YkuD_like"/>
    <property type="match status" value="1"/>
</dbReference>
<dbReference type="Pfam" id="PF03734">
    <property type="entry name" value="YkuD"/>
    <property type="match status" value="1"/>
</dbReference>
<feature type="active site" description="Nucleophile" evidence="10">
    <location>
        <position position="223"/>
    </location>
</feature>
<evidence type="ECO:0000259" key="13">
    <source>
        <dbReference type="PROSITE" id="PS52029"/>
    </source>
</evidence>
<evidence type="ECO:0000256" key="5">
    <source>
        <dbReference type="ARBA" id="ARBA00022729"/>
    </source>
</evidence>
<dbReference type="GO" id="GO:0005509">
    <property type="term" value="F:calcium ion binding"/>
    <property type="evidence" value="ECO:0007669"/>
    <property type="project" value="InterPro"/>
</dbReference>
<feature type="active site" description="Proton donor/acceptor" evidence="10">
    <location>
        <position position="207"/>
    </location>
</feature>
<dbReference type="PANTHER" id="PTHR30582">
    <property type="entry name" value="L,D-TRANSPEPTIDASE"/>
    <property type="match status" value="1"/>
</dbReference>
<dbReference type="AlphaFoldDB" id="A0A0G1Y0F5"/>
<feature type="compositionally biased region" description="Basic and acidic residues" evidence="11">
    <location>
        <begin position="69"/>
        <end position="80"/>
    </location>
</feature>
<dbReference type="Proteomes" id="UP000033865">
    <property type="component" value="Unassembled WGS sequence"/>
</dbReference>
<dbReference type="GO" id="GO:0005576">
    <property type="term" value="C:extracellular region"/>
    <property type="evidence" value="ECO:0007669"/>
    <property type="project" value="TreeGrafter"/>
</dbReference>
<evidence type="ECO:0000256" key="6">
    <source>
        <dbReference type="ARBA" id="ARBA00022837"/>
    </source>
</evidence>
<dbReference type="InterPro" id="IPR059100">
    <property type="entry name" value="TSP3_bac"/>
</dbReference>
<dbReference type="GO" id="GO:0008360">
    <property type="term" value="P:regulation of cell shape"/>
    <property type="evidence" value="ECO:0007669"/>
    <property type="project" value="UniProtKB-UniRule"/>
</dbReference>
<evidence type="ECO:0000256" key="4">
    <source>
        <dbReference type="ARBA" id="ARBA00022679"/>
    </source>
</evidence>
<comment type="subcellular location">
    <subcellularLocation>
        <location evidence="1">Secreted</location>
    </subcellularLocation>
</comment>
<dbReference type="PANTHER" id="PTHR30582:SF2">
    <property type="entry name" value="L,D-TRANSPEPTIDASE YCIB-RELATED"/>
    <property type="match status" value="1"/>
</dbReference>
<dbReference type="InterPro" id="IPR050979">
    <property type="entry name" value="LD-transpeptidase"/>
</dbReference>
<evidence type="ECO:0000256" key="2">
    <source>
        <dbReference type="ARBA" id="ARBA00004752"/>
    </source>
</evidence>
<dbReference type="GO" id="GO:0016740">
    <property type="term" value="F:transferase activity"/>
    <property type="evidence" value="ECO:0007669"/>
    <property type="project" value="UniProtKB-KW"/>
</dbReference>
<sequence length="249" mass="27967">MKMRFFMSVVLGGLLVWQPVFALSEADGDGDGLTDTEEQTVYFTDHLNPDTDGDGYRDGEEVQNGYSPHEGDRKRLRESDQDQDGLWDDWEITLRTDLTQSDSDGDGYSDGLEVAHGFDPSNSEPHRAAKRIEGTLASQRAAYFIGDVQLDAFSISSGLPRTPTPTGSFTVLQKRPVVWYAGPGYNYPDTKWNLMFKRGNGLNYYIHGAYWHDEFGTVRSAGCVNVPYEYAYMGRLYDWADVGTPIIIQ</sequence>
<feature type="region of interest" description="Disordered" evidence="11">
    <location>
        <begin position="47"/>
        <end position="82"/>
    </location>
</feature>
<feature type="signal peptide" evidence="12">
    <location>
        <begin position="1"/>
        <end position="22"/>
    </location>
</feature>
<keyword evidence="3" id="KW-0964">Secreted</keyword>
<evidence type="ECO:0000313" key="14">
    <source>
        <dbReference type="EMBL" id="KKW36686.1"/>
    </source>
</evidence>
<keyword evidence="4" id="KW-0808">Transferase</keyword>
<dbReference type="Gene3D" id="2.40.440.10">
    <property type="entry name" value="L,D-transpeptidase catalytic domain-like"/>
    <property type="match status" value="1"/>
</dbReference>
<protein>
    <submittedName>
        <fullName evidence="14">ErfK/YbiS/YcfS/YnhG family protein</fullName>
    </submittedName>
</protein>
<dbReference type="GO" id="GO:0071972">
    <property type="term" value="F:peptidoglycan L,D-transpeptidase activity"/>
    <property type="evidence" value="ECO:0007669"/>
    <property type="project" value="TreeGrafter"/>
</dbReference>
<dbReference type="GO" id="GO:0018104">
    <property type="term" value="P:peptidoglycan-protein cross-linking"/>
    <property type="evidence" value="ECO:0007669"/>
    <property type="project" value="TreeGrafter"/>
</dbReference>
<keyword evidence="8 10" id="KW-0573">Peptidoglycan synthesis</keyword>
<proteinExistence type="predicted"/>
<keyword evidence="9 10" id="KW-0961">Cell wall biogenesis/degradation</keyword>
<dbReference type="InterPro" id="IPR038063">
    <property type="entry name" value="Transpep_catalytic_dom"/>
</dbReference>
<evidence type="ECO:0000313" key="15">
    <source>
        <dbReference type="Proteomes" id="UP000033865"/>
    </source>
</evidence>
<organism evidence="14 15">
    <name type="scientific">Candidatus Uhrbacteria bacterium GW2011_GWC2_53_7</name>
    <dbReference type="NCBI Taxonomy" id="1618986"/>
    <lineage>
        <taxon>Bacteria</taxon>
        <taxon>Candidatus Uhriibacteriota</taxon>
    </lineage>
</organism>
<evidence type="ECO:0000256" key="11">
    <source>
        <dbReference type="SAM" id="MobiDB-lite"/>
    </source>
</evidence>
<dbReference type="Gene3D" id="4.10.1080.10">
    <property type="entry name" value="TSP type-3 repeat"/>
    <property type="match status" value="1"/>
</dbReference>
<evidence type="ECO:0000256" key="3">
    <source>
        <dbReference type="ARBA" id="ARBA00022525"/>
    </source>
</evidence>
<dbReference type="GO" id="GO:0071555">
    <property type="term" value="P:cell wall organization"/>
    <property type="evidence" value="ECO:0007669"/>
    <property type="project" value="UniProtKB-UniRule"/>
</dbReference>
<feature type="domain" description="L,D-TPase catalytic" evidence="13">
    <location>
        <begin position="130"/>
        <end position="249"/>
    </location>
</feature>
<keyword evidence="7 10" id="KW-0133">Cell shape</keyword>
<dbReference type="InterPro" id="IPR005490">
    <property type="entry name" value="LD_TPept_cat_dom"/>
</dbReference>
<evidence type="ECO:0000256" key="8">
    <source>
        <dbReference type="ARBA" id="ARBA00022984"/>
    </source>
</evidence>
<reference evidence="14 15" key="1">
    <citation type="journal article" date="2015" name="Nature">
        <title>rRNA introns, odd ribosomes, and small enigmatic genomes across a large radiation of phyla.</title>
        <authorList>
            <person name="Brown C.T."/>
            <person name="Hug L.A."/>
            <person name="Thomas B.C."/>
            <person name="Sharon I."/>
            <person name="Castelle C.J."/>
            <person name="Singh A."/>
            <person name="Wilkins M.J."/>
            <person name="Williams K.H."/>
            <person name="Banfield J.F."/>
        </authorList>
    </citation>
    <scope>NUCLEOTIDE SEQUENCE [LARGE SCALE GENOMIC DNA]</scope>
</reference>
<name>A0A0G1Y0F5_9BACT</name>
<dbReference type="PATRIC" id="fig|1618986.3.peg.199"/>
<comment type="pathway">
    <text evidence="2 10">Cell wall biogenesis; peptidoglycan biosynthesis.</text>
</comment>
<dbReference type="InterPro" id="IPR028974">
    <property type="entry name" value="TSP_type-3_rpt"/>
</dbReference>
<keyword evidence="5 12" id="KW-0732">Signal</keyword>
<dbReference type="UniPathway" id="UPA00219"/>
<feature type="chain" id="PRO_5002541013" evidence="12">
    <location>
        <begin position="23"/>
        <end position="249"/>
    </location>
</feature>
<dbReference type="SUPFAM" id="SSF141523">
    <property type="entry name" value="L,D-transpeptidase catalytic domain-like"/>
    <property type="match status" value="1"/>
</dbReference>